<reference evidence="1" key="1">
    <citation type="journal article" date="2014" name="Front. Microbiol.">
        <title>High frequency of phylogenetically diverse reductive dehalogenase-homologous genes in deep subseafloor sedimentary metagenomes.</title>
        <authorList>
            <person name="Kawai M."/>
            <person name="Futagami T."/>
            <person name="Toyoda A."/>
            <person name="Takaki Y."/>
            <person name="Nishi S."/>
            <person name="Hori S."/>
            <person name="Arai W."/>
            <person name="Tsubouchi T."/>
            <person name="Morono Y."/>
            <person name="Uchiyama I."/>
            <person name="Ito T."/>
            <person name="Fujiyama A."/>
            <person name="Inagaki F."/>
            <person name="Takami H."/>
        </authorList>
    </citation>
    <scope>NUCLEOTIDE SEQUENCE</scope>
    <source>
        <strain evidence="1">Expedition CK06-06</strain>
    </source>
</reference>
<sequence length="78" mass="7861">MRISILIVIAAFVSACSPGSIAPTCKDLGCETCATACSADTAETIVGVGEGDPLFISACDADNDGLITLVDVGDLLRL</sequence>
<dbReference type="PROSITE" id="PS00018">
    <property type="entry name" value="EF_HAND_1"/>
    <property type="match status" value="1"/>
</dbReference>
<dbReference type="AlphaFoldDB" id="X0VLL3"/>
<organism evidence="1">
    <name type="scientific">marine sediment metagenome</name>
    <dbReference type="NCBI Taxonomy" id="412755"/>
    <lineage>
        <taxon>unclassified sequences</taxon>
        <taxon>metagenomes</taxon>
        <taxon>ecological metagenomes</taxon>
    </lineage>
</organism>
<comment type="caution">
    <text evidence="1">The sequence shown here is derived from an EMBL/GenBank/DDBJ whole genome shotgun (WGS) entry which is preliminary data.</text>
</comment>
<dbReference type="EMBL" id="BARS01020855">
    <property type="protein sequence ID" value="GAG12072.1"/>
    <property type="molecule type" value="Genomic_DNA"/>
</dbReference>
<evidence type="ECO:0000313" key="1">
    <source>
        <dbReference type="EMBL" id="GAG12072.1"/>
    </source>
</evidence>
<dbReference type="InterPro" id="IPR018247">
    <property type="entry name" value="EF_Hand_1_Ca_BS"/>
</dbReference>
<gene>
    <name evidence="1" type="ORF">S01H1_33580</name>
</gene>
<proteinExistence type="predicted"/>
<evidence type="ECO:0008006" key="2">
    <source>
        <dbReference type="Google" id="ProtNLM"/>
    </source>
</evidence>
<protein>
    <recommendedName>
        <fullName evidence="2">EF-hand domain-containing protein</fullName>
    </recommendedName>
</protein>
<accession>X0VLL3</accession>
<dbReference type="PROSITE" id="PS51257">
    <property type="entry name" value="PROKAR_LIPOPROTEIN"/>
    <property type="match status" value="1"/>
</dbReference>
<name>X0VLL3_9ZZZZ</name>